<evidence type="ECO:0000313" key="2">
    <source>
        <dbReference type="EMBL" id="WYF46634.1"/>
    </source>
</evidence>
<organism evidence="2">
    <name type="scientific">Deinococcus sp. VB142</name>
    <dbReference type="NCBI Taxonomy" id="3112952"/>
    <lineage>
        <taxon>Bacteria</taxon>
        <taxon>Thermotogati</taxon>
        <taxon>Deinococcota</taxon>
        <taxon>Deinococci</taxon>
        <taxon>Deinococcales</taxon>
        <taxon>Deinococcaceae</taxon>
        <taxon>Deinococcus</taxon>
    </lineage>
</organism>
<dbReference type="AlphaFoldDB" id="A0AAU6Q7Y1"/>
<sequence>MSTEESVIAFPAGSRTLALRESYLGICEGNACEAHLLNSNQRWYEYKLKNRQQARHTNKTAEAGGESPEADESLWVFMSAAEWVQELLGVYNEKTIRQKLEKLVERGFLATRSNPKRKWDRKPQWMFMRANVQAAVDAWEASRVQPDINPSGADDLGAEAQAQATEAAENQENADEDNSDISGNSIRKNVRMESDKVPNAFGESSASIRTNFRSNTTGIIHRDLSQESSTVVVERESEIQATEPASATPSQVESPAPLSNNNKIQAEPETAHPPVGGSADADITDEEIGFLFGTDHGQAHQAEGTETENVPPAAPPAAAQEAQEAPAAFAPGSESRAEVTGLLSARLGGKSRLKTLLSEPGRDNVRQKASWLDLEPARVRVIVEEAQAKCALEGVNFVTAITRRLDAALGARDANSLAERPTAPASTTPGTLGAAYEVKPSVVVAELTGRSVAQSEEPEVPRKFIAGAEWRGPDGQTVTIKGQEGARYLLSNGQKLLAFELMKAYRWIEACG</sequence>
<evidence type="ECO:0000256" key="1">
    <source>
        <dbReference type="SAM" id="MobiDB-lite"/>
    </source>
</evidence>
<keyword evidence="2" id="KW-0614">Plasmid</keyword>
<feature type="region of interest" description="Disordered" evidence="1">
    <location>
        <begin position="219"/>
        <end position="281"/>
    </location>
</feature>
<feature type="compositionally biased region" description="Low complexity" evidence="1">
    <location>
        <begin position="316"/>
        <end position="331"/>
    </location>
</feature>
<feature type="compositionally biased region" description="Polar residues" evidence="1">
    <location>
        <begin position="239"/>
        <end position="264"/>
    </location>
</feature>
<name>A0AAU6Q7Y1_9DEIO</name>
<feature type="region of interest" description="Disordered" evidence="1">
    <location>
        <begin position="299"/>
        <end position="334"/>
    </location>
</feature>
<geneLocation type="plasmid" evidence="2">
    <name>p1</name>
</geneLocation>
<dbReference type="RefSeq" id="WP_339098110.1">
    <property type="nucleotide sequence ID" value="NZ_CP149784.1"/>
</dbReference>
<reference evidence="2" key="1">
    <citation type="submission" date="2024-03" db="EMBL/GenBank/DDBJ databases">
        <title>Deinococcus weizhi sp. nov., isolated from human skin.</title>
        <authorList>
            <person name="Wei Z."/>
            <person name="Tian F."/>
            <person name="Yang C."/>
            <person name="Xin L.T."/>
            <person name="Wen Z.J."/>
            <person name="Lan K.C."/>
            <person name="Yu L."/>
            <person name="Zhe W."/>
            <person name="Dan F.D."/>
            <person name="Jun W."/>
            <person name="Rui Z."/>
            <person name="Yong X.J."/>
            <person name="Ting Y."/>
            <person name="Wei X."/>
            <person name="Xu Z.G."/>
            <person name="Xin Z."/>
            <person name="Dong F.G."/>
            <person name="Ni X.M."/>
            <person name="Zheng M.G."/>
            <person name="Chun Y."/>
            <person name="Qian W.X."/>
        </authorList>
    </citation>
    <scope>NUCLEOTIDE SEQUENCE</scope>
    <source>
        <strain evidence="2">VB142</strain>
        <plasmid evidence="2">p1</plasmid>
    </source>
</reference>
<dbReference type="EMBL" id="CP149784">
    <property type="protein sequence ID" value="WYF46634.1"/>
    <property type="molecule type" value="Genomic_DNA"/>
</dbReference>
<protein>
    <submittedName>
        <fullName evidence="2">Uncharacterized protein</fullName>
    </submittedName>
</protein>
<proteinExistence type="predicted"/>
<feature type="region of interest" description="Disordered" evidence="1">
    <location>
        <begin position="145"/>
        <end position="202"/>
    </location>
</feature>
<gene>
    <name evidence="2" type="ORF">WDJ50_18085</name>
</gene>
<feature type="compositionally biased region" description="Low complexity" evidence="1">
    <location>
        <begin position="158"/>
        <end position="171"/>
    </location>
</feature>
<accession>A0AAU6Q7Y1</accession>